<gene>
    <name evidence="2" type="ordered locus">Mvol_1612</name>
</gene>
<organism evidence="2 3">
    <name type="scientific">Methanococcus voltae (strain ATCC BAA-1334 / A3)</name>
    <dbReference type="NCBI Taxonomy" id="456320"/>
    <lineage>
        <taxon>Archaea</taxon>
        <taxon>Methanobacteriati</taxon>
        <taxon>Methanobacteriota</taxon>
        <taxon>Methanomada group</taxon>
        <taxon>Methanococci</taxon>
        <taxon>Methanococcales</taxon>
        <taxon>Methanococcaceae</taxon>
        <taxon>Methanococcus</taxon>
    </lineage>
</organism>
<dbReference type="InterPro" id="IPR002491">
    <property type="entry name" value="ABC_transptr_periplasmic_BD"/>
</dbReference>
<dbReference type="EMBL" id="CP002057">
    <property type="protein sequence ID" value="ADI37267.1"/>
    <property type="molecule type" value="Genomic_DNA"/>
</dbReference>
<dbReference type="PANTHER" id="PTHR30535:SF34">
    <property type="entry name" value="MOLYBDATE-BINDING PROTEIN MOLA"/>
    <property type="match status" value="1"/>
</dbReference>
<dbReference type="Gene3D" id="3.40.50.1980">
    <property type="entry name" value="Nitrogenase molybdenum iron protein domain"/>
    <property type="match status" value="2"/>
</dbReference>
<dbReference type="HOGENOM" id="CLU_038034_13_3_2"/>
<dbReference type="SUPFAM" id="SSF53807">
    <property type="entry name" value="Helical backbone' metal receptor"/>
    <property type="match status" value="1"/>
</dbReference>
<dbReference type="OrthoDB" id="24039at2157"/>
<dbReference type="KEGG" id="mvo:Mvol_1612"/>
<protein>
    <submittedName>
        <fullName evidence="2">Periplasmic binding protein</fullName>
    </submittedName>
</protein>
<dbReference type="AlphaFoldDB" id="D7DQZ0"/>
<dbReference type="InterPro" id="IPR050902">
    <property type="entry name" value="ABC_Transporter_SBP"/>
</dbReference>
<dbReference type="Proteomes" id="UP000007722">
    <property type="component" value="Chromosome"/>
</dbReference>
<evidence type="ECO:0000259" key="1">
    <source>
        <dbReference type="PROSITE" id="PS50983"/>
    </source>
</evidence>
<sequence>MELSNNIRKNLKTILLTMFLSVILAMSGCTTVQSDSNANNTVVNNTGVDSSTILLSDDLNNSLTINYPCKSVVSTYGMVPPIIYSLDAQDTIKAGKGIQGSDEFLKILNPNFDNMAQVNTENVEEIKKTNPDVVFAPYWNEKSGIYTQLTSLDVPVFFVDIETVPNYYKLLSNMGKMFNKSEKADYLITYYKEKVQFVKDTVEGTDKPKVLVLAHSAKKNSFWTPGGDFWGNEMVEIAGGESVSKELETGKMPVNVEQIANWNPDKIIVITYSRDFTSIDAKNQLMNDEGWKEINAVKNGEVYGMPNDGDSWDVLSPKFTLGLIWTAKVLHPEAMNISIKEEAIQQYIDVYNMTPEQISKVNIVGDEVD</sequence>
<reference evidence="2 3" key="1">
    <citation type="submission" date="2010-05" db="EMBL/GenBank/DDBJ databases">
        <title>Complete sequence of Methanococcus voltae A3.</title>
        <authorList>
            <consortium name="US DOE Joint Genome Institute"/>
            <person name="Lucas S."/>
            <person name="Copeland A."/>
            <person name="Lapidus A."/>
            <person name="Cheng J.-F."/>
            <person name="Bruce D."/>
            <person name="Goodwin L."/>
            <person name="Pitluck S."/>
            <person name="Lowry S."/>
            <person name="Clum A."/>
            <person name="Land M."/>
            <person name="Hauser L."/>
            <person name="Kyrpides N."/>
            <person name="Mikhailova N."/>
            <person name="Whitman W.B."/>
            <person name="Woyke T."/>
        </authorList>
    </citation>
    <scope>NUCLEOTIDE SEQUENCE [LARGE SCALE GENOMIC DNA]</scope>
    <source>
        <strain evidence="3">ATCC BAA-1334 / A3</strain>
    </source>
</reference>
<evidence type="ECO:0000313" key="2">
    <source>
        <dbReference type="EMBL" id="ADI37267.1"/>
    </source>
</evidence>
<accession>D7DQZ0</accession>
<proteinExistence type="predicted"/>
<name>D7DQZ0_METV3</name>
<dbReference type="STRING" id="456320.Mvol_1612"/>
<keyword evidence="3" id="KW-1185">Reference proteome</keyword>
<dbReference type="PROSITE" id="PS50983">
    <property type="entry name" value="FE_B12_PBP"/>
    <property type="match status" value="1"/>
</dbReference>
<dbReference type="PANTHER" id="PTHR30535">
    <property type="entry name" value="VITAMIN B12-BINDING PROTEIN"/>
    <property type="match status" value="1"/>
</dbReference>
<feature type="domain" description="Fe/B12 periplasmic-binding" evidence="1">
    <location>
        <begin position="71"/>
        <end position="334"/>
    </location>
</feature>
<dbReference type="eggNOG" id="arCOG04233">
    <property type="taxonomic scope" value="Archaea"/>
</dbReference>
<evidence type="ECO:0000313" key="3">
    <source>
        <dbReference type="Proteomes" id="UP000007722"/>
    </source>
</evidence>
<dbReference type="InParanoid" id="D7DQZ0"/>
<dbReference type="Pfam" id="PF01497">
    <property type="entry name" value="Peripla_BP_2"/>
    <property type="match status" value="1"/>
</dbReference>